<evidence type="ECO:0000256" key="5">
    <source>
        <dbReference type="PROSITE-ProRule" id="PRU00221"/>
    </source>
</evidence>
<evidence type="ECO:0000256" key="2">
    <source>
        <dbReference type="ARBA" id="ARBA00022574"/>
    </source>
</evidence>
<dbReference type="SUPFAM" id="SSF50978">
    <property type="entry name" value="WD40 repeat-like"/>
    <property type="match status" value="1"/>
</dbReference>
<dbReference type="PROSITE" id="PS50294">
    <property type="entry name" value="WD_REPEATS_REGION"/>
    <property type="match status" value="3"/>
</dbReference>
<feature type="repeat" description="WD" evidence="5">
    <location>
        <begin position="248"/>
        <end position="289"/>
    </location>
</feature>
<evidence type="ECO:0000256" key="6">
    <source>
        <dbReference type="SAM" id="MobiDB-lite"/>
    </source>
</evidence>
<dbReference type="Gene3D" id="2.130.10.10">
    <property type="entry name" value="YVTN repeat-like/Quinoprotein amine dehydrogenase"/>
    <property type="match status" value="2"/>
</dbReference>
<feature type="repeat" description="WD" evidence="5">
    <location>
        <begin position="70"/>
        <end position="111"/>
    </location>
</feature>
<dbReference type="Pfam" id="PF24817">
    <property type="entry name" value="WD40_WDHD1_1st"/>
    <property type="match status" value="1"/>
</dbReference>
<feature type="domain" description="WDHD1 first WD40" evidence="9">
    <location>
        <begin position="30"/>
        <end position="319"/>
    </location>
</feature>
<dbReference type="Pfam" id="PF20946">
    <property type="entry name" value="Ctf4_C"/>
    <property type="match status" value="1"/>
</dbReference>
<keyword evidence="2 5" id="KW-0853">WD repeat</keyword>
<dbReference type="CDD" id="cd00200">
    <property type="entry name" value="WD40"/>
    <property type="match status" value="1"/>
</dbReference>
<evidence type="ECO:0000256" key="3">
    <source>
        <dbReference type="ARBA" id="ARBA00022737"/>
    </source>
</evidence>
<evidence type="ECO:0000313" key="10">
    <source>
        <dbReference type="EMBL" id="KAI5078681.1"/>
    </source>
</evidence>
<sequence>MAKGRGFGRGGSKGVVMLEAEEGGASERGDGNCCIAWDCEGAHLISSNSHSTLFFHSWPASSSPGPLRRLAHHRSAITGLAFSPSGSSLASCSLDHSVKLFSYPGGEFQSNVTRFTLPIRSVAFSITGSMLAAAGEDDGIKLISTIDSSIVRVFKGHNAPVVSLSFDPNNEYLASAGSDGTIMCWSLSSGKRVHTLYHAAPNTDLNSSCRNEVAWHPKGDVLAVPGRKNGVDVVMYDRDTGEKVFSLKGGHSATVGFLAWSFNGKYIATSAGDNQVILWDVDNRQDIDSQKFESQICSLAWKPNGNALAVMDADGKFGVWEPIVPAHMALPNDTSTQPSAIDREELLRFSDDDDLAVSEDEDKTLTSDRERSASPDIFSRSRKQKDTEEFGSLKKSSVSKKSDSQPQNKQMASSVASLPTMQKAFQPGSTQPDGGIRHFLNYNLVGSVTSCQNEGLSHVEVEFHDTGRGFRVPAMTDYFGFTMAAMNETGSVFASPRKGEKSPSTVLYRPFSSWASNSEWSMRLPAEEEARAVAVGLGWVAATTSLNHLRVYSEAGLQMAVLSLQGPVVTMTGHQEVLAVATHAAVPFPCGQQVIHCMVLNLAAHTKVIEGWLPLSPGSQLTWLGFSEAGLLSFYDSKGLLRVHTSQYGGSWLPVFSASKEAKNEDESLWMVGLTDTQVMCVACKFPDKQPQVSPKPVLSIFNLSLPLVHSDLGAEDLENEFLLKSWQLAQITDEAVRVNDEDEHEEEILKLEATLDRCILRLIAAACKGDKLMKAVELTKKLSLDKSWKGAIKLVSAMKLPALAERLSTMYEEKITHEASQEQELVVQSALTGQVRNTAIDASLNTEGFRPSATMKHGPAPDVQRIKSSLSNGHVLSHKQKVPSIGERCEEASKSSLSNDHVLPQKQRVPSTEKRGEGPTKSSTTGTFAEDNGTHLEDKATLNVAQEEEPFQRSSNPFAKSASNPFAKPPVATDSHTGGVSLLESLKRMRDTELDLKGKVARSNKAVRHS</sequence>
<dbReference type="InterPro" id="IPR001680">
    <property type="entry name" value="WD40_rpt"/>
</dbReference>
<comment type="caution">
    <text evidence="10">The sequence shown here is derived from an EMBL/GenBank/DDBJ whole genome shotgun (WGS) entry which is preliminary data.</text>
</comment>
<protein>
    <recommendedName>
        <fullName evidence="12">Minichromosome loss protein Mcl1 middle region domain-containing protein</fullName>
    </recommendedName>
</protein>
<dbReference type="InterPro" id="IPR036322">
    <property type="entry name" value="WD40_repeat_dom_sf"/>
</dbReference>
<dbReference type="GO" id="GO:0000278">
    <property type="term" value="P:mitotic cell cycle"/>
    <property type="evidence" value="ECO:0007669"/>
    <property type="project" value="TreeGrafter"/>
</dbReference>
<reference evidence="10" key="1">
    <citation type="submission" date="2021-01" db="EMBL/GenBank/DDBJ databases">
        <title>Adiantum capillus-veneris genome.</title>
        <authorList>
            <person name="Fang Y."/>
            <person name="Liao Q."/>
        </authorList>
    </citation>
    <scope>NUCLEOTIDE SEQUENCE</scope>
    <source>
        <strain evidence="10">H3</strain>
        <tissue evidence="10">Leaf</tissue>
    </source>
</reference>
<dbReference type="GO" id="GO:0003682">
    <property type="term" value="F:chromatin binding"/>
    <property type="evidence" value="ECO:0007669"/>
    <property type="project" value="TreeGrafter"/>
</dbReference>
<feature type="domain" description="WDHD1/CFT4 helical bundle" evidence="8">
    <location>
        <begin position="717"/>
        <end position="816"/>
    </location>
</feature>
<dbReference type="GO" id="GO:0006261">
    <property type="term" value="P:DNA-templated DNA replication"/>
    <property type="evidence" value="ECO:0007669"/>
    <property type="project" value="TreeGrafter"/>
</dbReference>
<dbReference type="PROSITE" id="PS50082">
    <property type="entry name" value="WD_REPEATS_2"/>
    <property type="match status" value="3"/>
</dbReference>
<dbReference type="GO" id="GO:0006281">
    <property type="term" value="P:DNA repair"/>
    <property type="evidence" value="ECO:0007669"/>
    <property type="project" value="TreeGrafter"/>
</dbReference>
<feature type="region of interest" description="Disordered" evidence="6">
    <location>
        <begin position="357"/>
        <end position="416"/>
    </location>
</feature>
<feature type="region of interest" description="Disordered" evidence="6">
    <location>
        <begin position="847"/>
        <end position="866"/>
    </location>
</feature>
<dbReference type="PROSITE" id="PS00678">
    <property type="entry name" value="WD_REPEATS_1"/>
    <property type="match status" value="1"/>
</dbReference>
<evidence type="ECO:0000259" key="9">
    <source>
        <dbReference type="Pfam" id="PF24817"/>
    </source>
</evidence>
<dbReference type="InterPro" id="IPR015943">
    <property type="entry name" value="WD40/YVTN_repeat-like_dom_sf"/>
</dbReference>
<dbReference type="AlphaFoldDB" id="A0A9D4V3F3"/>
<accession>A0A9D4V3F3</accession>
<feature type="domain" description="WDHD1/CFT4 second beta-propeller" evidence="7">
    <location>
        <begin position="423"/>
        <end position="708"/>
    </location>
</feature>
<organism evidence="10 11">
    <name type="scientific">Adiantum capillus-veneris</name>
    <name type="common">Maidenhair fern</name>
    <dbReference type="NCBI Taxonomy" id="13818"/>
    <lineage>
        <taxon>Eukaryota</taxon>
        <taxon>Viridiplantae</taxon>
        <taxon>Streptophyta</taxon>
        <taxon>Embryophyta</taxon>
        <taxon>Tracheophyta</taxon>
        <taxon>Polypodiopsida</taxon>
        <taxon>Polypodiidae</taxon>
        <taxon>Polypodiales</taxon>
        <taxon>Pteridineae</taxon>
        <taxon>Pteridaceae</taxon>
        <taxon>Vittarioideae</taxon>
        <taxon>Adiantum</taxon>
    </lineage>
</organism>
<dbReference type="Proteomes" id="UP000886520">
    <property type="component" value="Chromosome 6"/>
</dbReference>
<dbReference type="InterPro" id="IPR019775">
    <property type="entry name" value="WD40_repeat_CS"/>
</dbReference>
<dbReference type="EMBL" id="JABFUD020000006">
    <property type="protein sequence ID" value="KAI5078681.1"/>
    <property type="molecule type" value="Genomic_DNA"/>
</dbReference>
<dbReference type="OrthoDB" id="427368at2759"/>
<feature type="repeat" description="WD" evidence="5">
    <location>
        <begin position="154"/>
        <end position="195"/>
    </location>
</feature>
<feature type="compositionally biased region" description="Polar residues" evidence="6">
    <location>
        <begin position="953"/>
        <end position="965"/>
    </location>
</feature>
<dbReference type="InterPro" id="IPR048591">
    <property type="entry name" value="WDHD1/CFT4_hel"/>
</dbReference>
<evidence type="ECO:0000259" key="7">
    <source>
        <dbReference type="Pfam" id="PF12341"/>
    </source>
</evidence>
<dbReference type="InterPro" id="IPR022100">
    <property type="entry name" value="WDHD1/CFT4_beta-prop_2nd"/>
</dbReference>
<dbReference type="Pfam" id="PF12341">
    <property type="entry name" value="Mcl1_mid"/>
    <property type="match status" value="1"/>
</dbReference>
<proteinExistence type="predicted"/>
<evidence type="ECO:0000259" key="8">
    <source>
        <dbReference type="Pfam" id="PF20946"/>
    </source>
</evidence>
<evidence type="ECO:0008006" key="12">
    <source>
        <dbReference type="Google" id="ProtNLM"/>
    </source>
</evidence>
<feature type="region of interest" description="Disordered" evidence="6">
    <location>
        <begin position="872"/>
        <end position="980"/>
    </location>
</feature>
<keyword evidence="3" id="KW-0677">Repeat</keyword>
<name>A0A9D4V3F3_ADICA</name>
<dbReference type="PANTHER" id="PTHR19932:SF10">
    <property type="entry name" value="WD REPEAT AND HMG-BOX DNA-BINDING PROTEIN 1"/>
    <property type="match status" value="1"/>
</dbReference>
<feature type="compositionally biased region" description="Polar residues" evidence="6">
    <location>
        <begin position="405"/>
        <end position="416"/>
    </location>
</feature>
<dbReference type="InterPro" id="IPR057646">
    <property type="entry name" value="WD40_WDHD1_1st"/>
</dbReference>
<evidence type="ECO:0000256" key="4">
    <source>
        <dbReference type="ARBA" id="ARBA00023242"/>
    </source>
</evidence>
<dbReference type="SMART" id="SM00320">
    <property type="entry name" value="WD40"/>
    <property type="match status" value="5"/>
</dbReference>
<keyword evidence="4" id="KW-0539">Nucleus</keyword>
<keyword evidence="11" id="KW-1185">Reference proteome</keyword>
<dbReference type="PANTHER" id="PTHR19932">
    <property type="entry name" value="WD REPEAT AND HMG-BOX DNA BINDING PROTEIN"/>
    <property type="match status" value="1"/>
</dbReference>
<feature type="compositionally biased region" description="Basic and acidic residues" evidence="6">
    <location>
        <begin position="363"/>
        <end position="373"/>
    </location>
</feature>
<evidence type="ECO:0000313" key="11">
    <source>
        <dbReference type="Proteomes" id="UP000886520"/>
    </source>
</evidence>
<dbReference type="GO" id="GO:0043596">
    <property type="term" value="C:nuclear replication fork"/>
    <property type="evidence" value="ECO:0007669"/>
    <property type="project" value="TreeGrafter"/>
</dbReference>
<gene>
    <name evidence="10" type="ORF">GOP47_0006352</name>
</gene>
<comment type="subcellular location">
    <subcellularLocation>
        <location evidence="1">Nucleus</location>
    </subcellularLocation>
</comment>
<evidence type="ECO:0000256" key="1">
    <source>
        <dbReference type="ARBA" id="ARBA00004123"/>
    </source>
</evidence>